<feature type="non-terminal residue" evidence="1">
    <location>
        <position position="1"/>
    </location>
</feature>
<accession>A0ACB7ZZA4</accession>
<protein>
    <submittedName>
        <fullName evidence="1">Uncharacterized protein</fullName>
    </submittedName>
</protein>
<gene>
    <name evidence="1" type="ORF">BJ138DRAFT_989908</name>
</gene>
<organism evidence="1 2">
    <name type="scientific">Hygrophoropsis aurantiaca</name>
    <dbReference type="NCBI Taxonomy" id="72124"/>
    <lineage>
        <taxon>Eukaryota</taxon>
        <taxon>Fungi</taxon>
        <taxon>Dikarya</taxon>
        <taxon>Basidiomycota</taxon>
        <taxon>Agaricomycotina</taxon>
        <taxon>Agaricomycetes</taxon>
        <taxon>Agaricomycetidae</taxon>
        <taxon>Boletales</taxon>
        <taxon>Coniophorineae</taxon>
        <taxon>Hygrophoropsidaceae</taxon>
        <taxon>Hygrophoropsis</taxon>
    </lineage>
</organism>
<reference evidence="1" key="1">
    <citation type="journal article" date="2021" name="New Phytol.">
        <title>Evolutionary innovations through gain and loss of genes in the ectomycorrhizal Boletales.</title>
        <authorList>
            <person name="Wu G."/>
            <person name="Miyauchi S."/>
            <person name="Morin E."/>
            <person name="Kuo A."/>
            <person name="Drula E."/>
            <person name="Varga T."/>
            <person name="Kohler A."/>
            <person name="Feng B."/>
            <person name="Cao Y."/>
            <person name="Lipzen A."/>
            <person name="Daum C."/>
            <person name="Hundley H."/>
            <person name="Pangilinan J."/>
            <person name="Johnson J."/>
            <person name="Barry K."/>
            <person name="LaButti K."/>
            <person name="Ng V."/>
            <person name="Ahrendt S."/>
            <person name="Min B."/>
            <person name="Choi I.G."/>
            <person name="Park H."/>
            <person name="Plett J.M."/>
            <person name="Magnuson J."/>
            <person name="Spatafora J.W."/>
            <person name="Nagy L.G."/>
            <person name="Henrissat B."/>
            <person name="Grigoriev I.V."/>
            <person name="Yang Z.L."/>
            <person name="Xu J."/>
            <person name="Martin F.M."/>
        </authorList>
    </citation>
    <scope>NUCLEOTIDE SEQUENCE</scope>
    <source>
        <strain evidence="1">ATCC 28755</strain>
    </source>
</reference>
<sequence>NGYVLLARRDRTDRPLRECEFNAFASYLGLLTPDIHVDRVPRKVHRWARLRLPNGQIARSLWKEQDMRG</sequence>
<comment type="caution">
    <text evidence="1">The sequence shown here is derived from an EMBL/GenBank/DDBJ whole genome shotgun (WGS) entry which is preliminary data.</text>
</comment>
<proteinExistence type="predicted"/>
<evidence type="ECO:0000313" key="1">
    <source>
        <dbReference type="EMBL" id="KAH7905683.1"/>
    </source>
</evidence>
<keyword evidence="2" id="KW-1185">Reference proteome</keyword>
<dbReference type="EMBL" id="MU268143">
    <property type="protein sequence ID" value="KAH7905683.1"/>
    <property type="molecule type" value="Genomic_DNA"/>
</dbReference>
<name>A0ACB7ZZA4_9AGAM</name>
<evidence type="ECO:0000313" key="2">
    <source>
        <dbReference type="Proteomes" id="UP000790377"/>
    </source>
</evidence>
<feature type="non-terminal residue" evidence="1">
    <location>
        <position position="69"/>
    </location>
</feature>
<dbReference type="Proteomes" id="UP000790377">
    <property type="component" value="Unassembled WGS sequence"/>
</dbReference>